<protein>
    <submittedName>
        <fullName evidence="5">ABC-type branched-subunit amino acid transport system ATPase component</fullName>
    </submittedName>
</protein>
<dbReference type="AlphaFoldDB" id="A0A7X0EWQ0"/>
<dbReference type="PROSITE" id="PS50893">
    <property type="entry name" value="ABC_TRANSPORTER_2"/>
    <property type="match status" value="1"/>
</dbReference>
<dbReference type="RefSeq" id="WP_185082202.1">
    <property type="nucleotide sequence ID" value="NZ_JACHJB010000001.1"/>
</dbReference>
<name>A0A7X0EWQ0_9ACTN</name>
<keyword evidence="2" id="KW-0547">Nucleotide-binding</keyword>
<reference evidence="5 6" key="1">
    <citation type="submission" date="2020-08" db="EMBL/GenBank/DDBJ databases">
        <title>Sequencing the genomes of 1000 actinobacteria strains.</title>
        <authorList>
            <person name="Klenk H.-P."/>
        </authorList>
    </citation>
    <scope>NUCLEOTIDE SEQUENCE [LARGE SCALE GENOMIC DNA]</scope>
    <source>
        <strain evidence="5 6">DSM 45913</strain>
    </source>
</reference>
<accession>A0A7X0EWQ0</accession>
<gene>
    <name evidence="5" type="ORF">FHU36_000524</name>
</gene>
<dbReference type="InterPro" id="IPR040843">
    <property type="entry name" value="RAMA"/>
</dbReference>
<dbReference type="Proteomes" id="UP000583800">
    <property type="component" value="Unassembled WGS sequence"/>
</dbReference>
<dbReference type="SUPFAM" id="SSF52540">
    <property type="entry name" value="P-loop containing nucleoside triphosphate hydrolases"/>
    <property type="match status" value="1"/>
</dbReference>
<keyword evidence="3" id="KW-0067">ATP-binding</keyword>
<dbReference type="Pfam" id="PF00005">
    <property type="entry name" value="ABC_tran"/>
    <property type="match status" value="1"/>
</dbReference>
<sequence>MSLLNLRDVTMRFRGQKVVDRVSLTLEEGERCALVGPPGSGKSTLLALISGALTPTLGTVEFDGEAITGLPEARRTMLGIVRVLQHSTPFVGLTCCDNVELAVRTRRGGGSSGWLPARTRIEIAGEAGACLERVDLAPLAEEPTSALSLGEERRLALAMALAARPRLLLLDAFTAGLTAAEGAGLARMIRGLPNSIAVLLVERDPERLLPVASRMTVLTAGVVTNLASKTSLAAPGPALPQGTCIRRYPVETRDLIKADLIQPGATLTARRCGKTFSATVKEDGCIEVASGETFTAPSTAGGFVLGGQVVNGWEFWKVETPTGPVALKDIRDLALASGFARKTRPQRTGEDH</sequence>
<dbReference type="PANTHER" id="PTHR45772">
    <property type="entry name" value="CONSERVED COMPONENT OF ABC TRANSPORTER FOR NATURAL AMINO ACIDS-RELATED"/>
    <property type="match status" value="1"/>
</dbReference>
<dbReference type="GO" id="GO:0016887">
    <property type="term" value="F:ATP hydrolysis activity"/>
    <property type="evidence" value="ECO:0007669"/>
    <property type="project" value="InterPro"/>
</dbReference>
<proteinExistence type="predicted"/>
<evidence type="ECO:0000256" key="2">
    <source>
        <dbReference type="ARBA" id="ARBA00022741"/>
    </source>
</evidence>
<keyword evidence="6" id="KW-1185">Reference proteome</keyword>
<dbReference type="InterPro" id="IPR003439">
    <property type="entry name" value="ABC_transporter-like_ATP-bd"/>
</dbReference>
<dbReference type="Pfam" id="PF18755">
    <property type="entry name" value="RAMA"/>
    <property type="match status" value="1"/>
</dbReference>
<dbReference type="InterPro" id="IPR003593">
    <property type="entry name" value="AAA+_ATPase"/>
</dbReference>
<comment type="caution">
    <text evidence="5">The sequence shown here is derived from an EMBL/GenBank/DDBJ whole genome shotgun (WGS) entry which is preliminary data.</text>
</comment>
<evidence type="ECO:0000256" key="1">
    <source>
        <dbReference type="ARBA" id="ARBA00022448"/>
    </source>
</evidence>
<dbReference type="InterPro" id="IPR027417">
    <property type="entry name" value="P-loop_NTPase"/>
</dbReference>
<keyword evidence="1" id="KW-0813">Transport</keyword>
<evidence type="ECO:0000259" key="4">
    <source>
        <dbReference type="PROSITE" id="PS50893"/>
    </source>
</evidence>
<organism evidence="5 6">
    <name type="scientific">Nonomuraea muscovyensis</name>
    <dbReference type="NCBI Taxonomy" id="1124761"/>
    <lineage>
        <taxon>Bacteria</taxon>
        <taxon>Bacillati</taxon>
        <taxon>Actinomycetota</taxon>
        <taxon>Actinomycetes</taxon>
        <taxon>Streptosporangiales</taxon>
        <taxon>Streptosporangiaceae</taxon>
        <taxon>Nonomuraea</taxon>
    </lineage>
</organism>
<dbReference type="InterPro" id="IPR051120">
    <property type="entry name" value="ABC_AA/LPS_Transport"/>
</dbReference>
<evidence type="ECO:0000313" key="5">
    <source>
        <dbReference type="EMBL" id="MBB6344015.1"/>
    </source>
</evidence>
<dbReference type="SMART" id="SM00382">
    <property type="entry name" value="AAA"/>
    <property type="match status" value="1"/>
</dbReference>
<feature type="domain" description="ABC transporter" evidence="4">
    <location>
        <begin position="4"/>
        <end position="245"/>
    </location>
</feature>
<dbReference type="GO" id="GO:0005524">
    <property type="term" value="F:ATP binding"/>
    <property type="evidence" value="ECO:0007669"/>
    <property type="project" value="UniProtKB-KW"/>
</dbReference>
<evidence type="ECO:0000313" key="6">
    <source>
        <dbReference type="Proteomes" id="UP000583800"/>
    </source>
</evidence>
<dbReference type="PANTHER" id="PTHR45772:SF9">
    <property type="entry name" value="CONSERVED COMPONENT OF ABC TRANSPORTER FOR NATURAL AMINO ACIDS"/>
    <property type="match status" value="1"/>
</dbReference>
<dbReference type="EMBL" id="JACHJB010000001">
    <property type="protein sequence ID" value="MBB6344015.1"/>
    <property type="molecule type" value="Genomic_DNA"/>
</dbReference>
<dbReference type="GO" id="GO:0005886">
    <property type="term" value="C:plasma membrane"/>
    <property type="evidence" value="ECO:0007669"/>
    <property type="project" value="TreeGrafter"/>
</dbReference>
<dbReference type="Gene3D" id="3.40.50.300">
    <property type="entry name" value="P-loop containing nucleotide triphosphate hydrolases"/>
    <property type="match status" value="1"/>
</dbReference>
<evidence type="ECO:0000256" key="3">
    <source>
        <dbReference type="ARBA" id="ARBA00022840"/>
    </source>
</evidence>